<sequence length="765" mass="85383">MLKQKSFPLSAVCTSVTCALLMANSASVFAETIFTDTARAETAIDSSSIRAEKSSFDDTEYRTSQMNFGGVGLMQMPTGRMAPEGEFNVSASFNNEYYFYNVSLQVMPWLETTIRYTQVQDLLYSGGADQDCSQNSFSGCTKYTDKGIDFKLRLIEEGYYLPEVSVGVRDFGGTGLFDGEFVAATKRFGPVDFTLGMAWGYMGTSGNFTNPLCKASDKYCERSSDYKGNGGSVDFERWFKGDAAIYGGFEYQTPYKPLTLKLEYDGNDYSQDFPVVRGGVDMTQHTPWNVGAVYRFTDWGSAKVSYERGDTLTLGFDLSTNFNEMYSVWRDTETAELRPSGVETVDDIDMAALASQLETIAGYEQAQILVDDNSIVVKGTQVKYRDRDIAVERGATVLANAVPSYIDTYKIIENDKSLELNETTVNAQAFKAAANNNYLNAQTSDASHTHELERKKSVIYHDGRERFDVSISPNLAQSFGSAENFYLYSLGLYTNASFWALNNVELSGSLYVNLVDNYDKFNYTVPSDGTDQTPRVRTLFRSYVDDPVRLDRLQLTWFEDYGSGVYTQAYGGYLESMFAGVGGEILYRPFNQNWAIGADMTAISQRDPESWFGTFDQELQVNPDNSSRTYKVIDKGTTGFITGYYTPQWDFLSDTLLKVGVGKFLAGDIGTRVDFSKQFKSGVIAGAFVSLTDMTTEEYGEGSYTKGFYVSIPFDLVTVKPSSSRAGFTWLPITRDGGQVLNKQYNLFDQTDARSPWFQRPSSVK</sequence>
<evidence type="ECO:0000313" key="2">
    <source>
        <dbReference type="EMBL" id="TKF34120.1"/>
    </source>
</evidence>
<gene>
    <name evidence="2" type="ORF">FCV50_05730</name>
</gene>
<name>A0A4U1ZHX8_9VIBR</name>
<accession>A0A4U1ZHX8</accession>
<dbReference type="RefSeq" id="WP_136979529.1">
    <property type="nucleotide sequence ID" value="NZ_SYUV01000017.1"/>
</dbReference>
<feature type="chain" id="PRO_5020772181" evidence="1">
    <location>
        <begin position="31"/>
        <end position="765"/>
    </location>
</feature>
<reference evidence="2 3" key="1">
    <citation type="submission" date="2019-04" db="EMBL/GenBank/DDBJ databases">
        <title>A reverse ecology approach based on a biological definition of microbial populations.</title>
        <authorList>
            <person name="Arevalo P."/>
            <person name="Vaninsberghe D."/>
            <person name="Elsherbini J."/>
            <person name="Gore J."/>
            <person name="Polz M."/>
        </authorList>
    </citation>
    <scope>NUCLEOTIDE SEQUENCE [LARGE SCALE GENOMIC DNA]</scope>
    <source>
        <strain evidence="2 3">10N.261.46.F4</strain>
    </source>
</reference>
<comment type="caution">
    <text evidence="2">The sequence shown here is derived from an EMBL/GenBank/DDBJ whole genome shotgun (WGS) entry which is preliminary data.</text>
</comment>
<proteinExistence type="predicted"/>
<dbReference type="EMBL" id="SYUV01000017">
    <property type="protein sequence ID" value="TKF34120.1"/>
    <property type="molecule type" value="Genomic_DNA"/>
</dbReference>
<feature type="signal peptide" evidence="1">
    <location>
        <begin position="1"/>
        <end position="30"/>
    </location>
</feature>
<keyword evidence="1" id="KW-0732">Signal</keyword>
<protein>
    <submittedName>
        <fullName evidence="2">YjbH domain-containing protein</fullName>
    </submittedName>
</protein>
<dbReference type="Pfam" id="PF06082">
    <property type="entry name" value="YjbH"/>
    <property type="match status" value="1"/>
</dbReference>
<evidence type="ECO:0000256" key="1">
    <source>
        <dbReference type="SAM" id="SignalP"/>
    </source>
</evidence>
<evidence type="ECO:0000313" key="3">
    <source>
        <dbReference type="Proteomes" id="UP000307574"/>
    </source>
</evidence>
<dbReference type="AlphaFoldDB" id="A0A4U1ZHX8"/>
<dbReference type="Proteomes" id="UP000307574">
    <property type="component" value="Unassembled WGS sequence"/>
</dbReference>
<organism evidence="2 3">
    <name type="scientific">Vibrio kanaloae</name>
    <dbReference type="NCBI Taxonomy" id="170673"/>
    <lineage>
        <taxon>Bacteria</taxon>
        <taxon>Pseudomonadati</taxon>
        <taxon>Pseudomonadota</taxon>
        <taxon>Gammaproteobacteria</taxon>
        <taxon>Vibrionales</taxon>
        <taxon>Vibrionaceae</taxon>
        <taxon>Vibrio</taxon>
    </lineage>
</organism>
<dbReference type="InterPro" id="IPR010344">
    <property type="entry name" value="YbjH"/>
</dbReference>